<accession>A0A1V5M8M1</accession>
<gene>
    <name evidence="1" type="ORF">BWY73_01491</name>
</gene>
<comment type="caution">
    <text evidence="1">The sequence shown here is derived from an EMBL/GenBank/DDBJ whole genome shotgun (WGS) entry which is preliminary data.</text>
</comment>
<dbReference type="Proteomes" id="UP000485484">
    <property type="component" value="Unassembled WGS sequence"/>
</dbReference>
<sequence length="208" mass="22949">MQGRSAVTPEQLEPIYRGADKPAPAWISKDCSEAVFMTSRGGNLYDRTFMEAFIRPPIGFENWTSRANYPALNVVQTGPAEMSFYVHRSYTQPGAHMRRYSLRLDGFASIQAPYDGGEVLTRVLTFSGRQLRLNYSTGAAGGIRVEIQTADGRPVPGFSLKESRELLGNEIEGTAAWTGSGELAGLAGTPIRLRFVMKDADIYALRFE</sequence>
<protein>
    <submittedName>
        <fullName evidence="1">Uncharacterized protein</fullName>
    </submittedName>
</protein>
<dbReference type="EMBL" id="MWAK01000359">
    <property type="protein sequence ID" value="OPZ89506.1"/>
    <property type="molecule type" value="Genomic_DNA"/>
</dbReference>
<evidence type="ECO:0000313" key="1">
    <source>
        <dbReference type="EMBL" id="OPZ89506.1"/>
    </source>
</evidence>
<reference evidence="1" key="1">
    <citation type="submission" date="2017-02" db="EMBL/GenBank/DDBJ databases">
        <title>Delving into the versatile metabolic prowess of the omnipresent phylum Bacteroidetes.</title>
        <authorList>
            <person name="Nobu M.K."/>
            <person name="Mei R."/>
            <person name="Narihiro T."/>
            <person name="Kuroda K."/>
            <person name="Liu W.-T."/>
        </authorList>
    </citation>
    <scope>NUCLEOTIDE SEQUENCE</scope>
    <source>
        <strain evidence="1">ADurb.Bin417</strain>
    </source>
</reference>
<dbReference type="AlphaFoldDB" id="A0A1V5M8M1"/>
<name>A0A1V5M8M1_UNCT6</name>
<organism evidence="1">
    <name type="scientific">candidate division TA06 bacterium ADurb.Bin417</name>
    <dbReference type="NCBI Taxonomy" id="1852828"/>
    <lineage>
        <taxon>Bacteria</taxon>
        <taxon>Bacteria division TA06</taxon>
    </lineage>
</organism>
<proteinExistence type="predicted"/>